<evidence type="ECO:0000313" key="2">
    <source>
        <dbReference type="Proteomes" id="UP000824533"/>
    </source>
</evidence>
<sequence length="473" mass="52330">MGVLMQVICTGIICWICMNMGVMFSWPSSTYRLFESANTTLHRPMTEAELALFGSLSSVGALLGTPVIGMLLDKLGRKYCAIIGSLTGVISWAMIAASNRVEVLLTAIFVSGLSGSVFLVVPVYIGEFCQESIRGAMTSGFMMFYGIGMLVSYIIGGFLEYYSMVYICLTLSVLGTVLIAILKESPVYLMSRGLEEEAKKSIAYFRRVKCDDKEVLEEINNIRRALNPDMDSPDITPEEEKLKQPIEGSKKLSLWQFFKKSRSTRRAMMVCLILVTASIFQGLIVVQVYAEPLFEEAIPSMSSTLCSVLLAVASVLAGLGAAYLSESAGRRPLMIYSSFASGISCMVLGSQIHMRWGPGWVTAIFMYLFAVVFSVGSGIIPFVVIAEVFLPEVKSFISMLVVEWAWLCNSIILFIFNPLLKAIGLGPVFYLFATVCFFTTVFCWFCLPETKGMPVDAIQTLFNNKRRRIPVTY</sequence>
<reference evidence="1 2" key="1">
    <citation type="journal article" date="2021" name="Front. Genet.">
        <title>Chromosome-Level Genome Assembly Reveals Significant Gene Expansion in the Toll and IMD Signaling Pathways of Dendrolimus kikuchii.</title>
        <authorList>
            <person name="Zhou J."/>
            <person name="Wu P."/>
            <person name="Xiong Z."/>
            <person name="Liu N."/>
            <person name="Zhao N."/>
            <person name="Ji M."/>
            <person name="Qiu Y."/>
            <person name="Yang B."/>
        </authorList>
    </citation>
    <scope>NUCLEOTIDE SEQUENCE [LARGE SCALE GENOMIC DNA]</scope>
    <source>
        <strain evidence="1">Ann1</strain>
    </source>
</reference>
<name>A0ACC1CJJ5_9NEOP</name>
<organism evidence="1 2">
    <name type="scientific">Dendrolimus kikuchii</name>
    <dbReference type="NCBI Taxonomy" id="765133"/>
    <lineage>
        <taxon>Eukaryota</taxon>
        <taxon>Metazoa</taxon>
        <taxon>Ecdysozoa</taxon>
        <taxon>Arthropoda</taxon>
        <taxon>Hexapoda</taxon>
        <taxon>Insecta</taxon>
        <taxon>Pterygota</taxon>
        <taxon>Neoptera</taxon>
        <taxon>Endopterygota</taxon>
        <taxon>Lepidoptera</taxon>
        <taxon>Glossata</taxon>
        <taxon>Ditrysia</taxon>
        <taxon>Bombycoidea</taxon>
        <taxon>Lasiocampidae</taxon>
        <taxon>Dendrolimus</taxon>
    </lineage>
</organism>
<evidence type="ECO:0000313" key="1">
    <source>
        <dbReference type="EMBL" id="KAJ0171609.1"/>
    </source>
</evidence>
<accession>A0ACC1CJJ5</accession>
<dbReference type="EMBL" id="CM034410">
    <property type="protein sequence ID" value="KAJ0171609.1"/>
    <property type="molecule type" value="Genomic_DNA"/>
</dbReference>
<keyword evidence="2" id="KW-1185">Reference proteome</keyword>
<gene>
    <name evidence="1" type="ORF">K1T71_013159</name>
</gene>
<comment type="caution">
    <text evidence="1">The sequence shown here is derived from an EMBL/GenBank/DDBJ whole genome shotgun (WGS) entry which is preliminary data.</text>
</comment>
<proteinExistence type="predicted"/>
<protein>
    <submittedName>
        <fullName evidence="1">Uncharacterized protein</fullName>
    </submittedName>
</protein>
<dbReference type="Proteomes" id="UP000824533">
    <property type="component" value="Linkage Group LG24"/>
</dbReference>